<evidence type="ECO:0000313" key="13">
    <source>
        <dbReference type="EMBL" id="EEZ93040.1"/>
    </source>
</evidence>
<dbReference type="InterPro" id="IPR036279">
    <property type="entry name" value="5-3_exonuclease_C_sf"/>
</dbReference>
<name>D2EF14_PARA4</name>
<evidence type="ECO:0000256" key="8">
    <source>
        <dbReference type="ARBA" id="ARBA00022842"/>
    </source>
</evidence>
<dbReference type="Proteomes" id="UP000009375">
    <property type="component" value="Unassembled WGS sequence"/>
</dbReference>
<keyword evidence="6 10" id="KW-0378">Hydrolase</keyword>
<dbReference type="PANTHER" id="PTHR11081">
    <property type="entry name" value="FLAP ENDONUCLEASE FAMILY MEMBER"/>
    <property type="match status" value="1"/>
</dbReference>
<dbReference type="Gene3D" id="3.40.50.1010">
    <property type="entry name" value="5'-nuclease"/>
    <property type="match status" value="1"/>
</dbReference>
<feature type="binding site" evidence="10">
    <location>
        <position position="151"/>
    </location>
    <ligand>
        <name>Mg(2+)</name>
        <dbReference type="ChEBI" id="CHEBI:18420"/>
        <label>1</label>
    </ligand>
</feature>
<keyword evidence="5 10" id="KW-0227">DNA damage</keyword>
<dbReference type="SMART" id="SM00279">
    <property type="entry name" value="HhH2"/>
    <property type="match status" value="1"/>
</dbReference>
<dbReference type="EMBL" id="GG730043">
    <property type="protein sequence ID" value="EEZ93040.1"/>
    <property type="molecule type" value="Genomic_DNA"/>
</dbReference>
<evidence type="ECO:0000256" key="9">
    <source>
        <dbReference type="ARBA" id="ARBA00023204"/>
    </source>
</evidence>
<evidence type="ECO:0000256" key="5">
    <source>
        <dbReference type="ARBA" id="ARBA00022763"/>
    </source>
</evidence>
<comment type="similarity">
    <text evidence="10">Belongs to the XPG/RAD2 endonuclease family. FEN1 subfamily.</text>
</comment>
<feature type="region of interest" description="N-domain" evidence="10">
    <location>
        <begin position="1"/>
        <end position="98"/>
    </location>
</feature>
<evidence type="ECO:0000256" key="1">
    <source>
        <dbReference type="ARBA" id="ARBA00022705"/>
    </source>
</evidence>
<dbReference type="GO" id="GO:0017108">
    <property type="term" value="F:5'-flap endonuclease activity"/>
    <property type="evidence" value="ECO:0007669"/>
    <property type="project" value="UniProtKB-UniRule"/>
</dbReference>
<dbReference type="AlphaFoldDB" id="D2EF14"/>
<dbReference type="SUPFAM" id="SSF47807">
    <property type="entry name" value="5' to 3' exonuclease, C-terminal subdomain"/>
    <property type="match status" value="1"/>
</dbReference>
<accession>D2EF14</accession>
<keyword evidence="4 10" id="KW-0255">Endonuclease</keyword>
<dbReference type="PANTHER" id="PTHR11081:SF9">
    <property type="entry name" value="FLAP ENDONUCLEASE 1"/>
    <property type="match status" value="1"/>
</dbReference>
<comment type="cofactor">
    <cofactor evidence="10">
        <name>Mg(2+)</name>
        <dbReference type="ChEBI" id="CHEBI:18420"/>
    </cofactor>
    <text evidence="10">Binds 2 magnesium ions per subunit. They probably participate in the reaction catalyzed by the enzyme. May bind an additional third magnesium ion after substrate binding.</text>
</comment>
<dbReference type="InterPro" id="IPR029060">
    <property type="entry name" value="PIN-like_dom_sf"/>
</dbReference>
<feature type="domain" description="XPG N-terminal" evidence="12">
    <location>
        <begin position="1"/>
        <end position="101"/>
    </location>
</feature>
<keyword evidence="7 10" id="KW-0269">Exonuclease</keyword>
<comment type="caution">
    <text evidence="10">Lacks conserved residue(s) required for the propagation of feature annotation.</text>
</comment>
<evidence type="ECO:0000256" key="10">
    <source>
        <dbReference type="HAMAP-Rule" id="MF_00614"/>
    </source>
</evidence>
<dbReference type="Pfam" id="PF00867">
    <property type="entry name" value="XPG_I"/>
    <property type="match status" value="1"/>
</dbReference>
<keyword evidence="8 10" id="KW-0460">Magnesium</keyword>
<dbReference type="InterPro" id="IPR019974">
    <property type="entry name" value="XPG_CS"/>
</dbReference>
<dbReference type="EC" id="3.1.-.-" evidence="10"/>
<evidence type="ECO:0000256" key="4">
    <source>
        <dbReference type="ARBA" id="ARBA00022759"/>
    </source>
</evidence>
<evidence type="ECO:0000256" key="7">
    <source>
        <dbReference type="ARBA" id="ARBA00022839"/>
    </source>
</evidence>
<sequence>MGVKLKELFEPSKIKMGELSGKLIAIDAFNWIFQFLTTIRLADGSYLTDSKGKVTTHLNGLFYRSVSMLENRIKPVFVFDGAAPKFKKETLKEREKTKEEAIEKMQNASTAEEKAMYMRRLSRIDDYIIDSSKELLSYLGIPYVQAPAEGEAQAAQLNMQGKVFAAASQDYDTLLFGAKKVVRNLNITNKRKISGKGITTSVLPELINANPNLARLGITREQLITLSLFVGTDYNKGVDGIGPKKALKIVKEKSREEIFASYDFRSDYSIKEIYDYFISPKIIEVNEDLNPKKLNKEKLVSFLCEEHDFSKERVNQYLDRIKLEENSLSFYG</sequence>
<protein>
    <recommendedName>
        <fullName evidence="10">Flap endonuclease 1</fullName>
        <shortName evidence="10">FEN-1</shortName>
        <ecNumber evidence="10">3.1.-.-</ecNumber>
    </recommendedName>
    <alternativeName>
        <fullName evidence="10">Flap structure-specific endonuclease 1</fullName>
    </alternativeName>
</protein>
<dbReference type="InterPro" id="IPR006085">
    <property type="entry name" value="XPG_DNA_repair_N"/>
</dbReference>
<gene>
    <name evidence="10" type="primary">fen</name>
    <name evidence="13" type="ORF">BJBARM4_0321</name>
</gene>
<proteinExistence type="inferred from homology"/>
<feature type="binding site" evidence="10">
    <location>
        <position position="170"/>
    </location>
    <ligand>
        <name>Mg(2+)</name>
        <dbReference type="ChEBI" id="CHEBI:18420"/>
        <label>2</label>
    </ligand>
</feature>
<dbReference type="Gene3D" id="1.10.150.20">
    <property type="entry name" value="5' to 3' exonuclease, C-terminal subdomain"/>
    <property type="match status" value="1"/>
</dbReference>
<evidence type="ECO:0000259" key="11">
    <source>
        <dbReference type="SMART" id="SM00484"/>
    </source>
</evidence>
<dbReference type="InterPro" id="IPR019973">
    <property type="entry name" value="Flap_endonuc_arc"/>
</dbReference>
<dbReference type="SMART" id="SM00484">
    <property type="entry name" value="XPGI"/>
    <property type="match status" value="1"/>
</dbReference>
<keyword evidence="1 10" id="KW-0235">DNA replication</keyword>
<evidence type="ECO:0000256" key="6">
    <source>
        <dbReference type="ARBA" id="ARBA00022801"/>
    </source>
</evidence>
<dbReference type="InterPro" id="IPR008918">
    <property type="entry name" value="HhH2"/>
</dbReference>
<feature type="binding site" evidence="10">
    <location>
        <position position="233"/>
    </location>
    <ligand>
        <name>Mg(2+)</name>
        <dbReference type="ChEBI" id="CHEBI:18420"/>
        <label>2</label>
    </ligand>
</feature>
<dbReference type="CDD" id="cd09867">
    <property type="entry name" value="PIN_FEN1"/>
    <property type="match status" value="1"/>
</dbReference>
<evidence type="ECO:0000313" key="14">
    <source>
        <dbReference type="Proteomes" id="UP000009375"/>
    </source>
</evidence>
<dbReference type="InterPro" id="IPR023426">
    <property type="entry name" value="Flap_endonuc"/>
</dbReference>
<keyword evidence="2 10" id="KW-0540">Nuclease</keyword>
<dbReference type="GO" id="GO:0043137">
    <property type="term" value="P:DNA replication, removal of RNA primer"/>
    <property type="evidence" value="ECO:0007669"/>
    <property type="project" value="UniProtKB-UniRule"/>
</dbReference>
<dbReference type="GO" id="GO:0008409">
    <property type="term" value="F:5'-3' exonuclease activity"/>
    <property type="evidence" value="ECO:0007669"/>
    <property type="project" value="UniProtKB-UniRule"/>
</dbReference>
<feature type="binding site" evidence="10">
    <location>
        <position position="172"/>
    </location>
    <ligand>
        <name>Mg(2+)</name>
        <dbReference type="ChEBI" id="CHEBI:18420"/>
        <label>2</label>
    </ligand>
</feature>
<keyword evidence="9 10" id="KW-0234">DNA repair</keyword>
<feature type="domain" description="XPG-I" evidence="11">
    <location>
        <begin position="137"/>
        <end position="218"/>
    </location>
</feature>
<dbReference type="SMART" id="SM00485">
    <property type="entry name" value="XPGN"/>
    <property type="match status" value="1"/>
</dbReference>
<dbReference type="GO" id="GO:0003677">
    <property type="term" value="F:DNA binding"/>
    <property type="evidence" value="ECO:0007669"/>
    <property type="project" value="UniProtKB-UniRule"/>
</dbReference>
<reference evidence="13 14" key="1">
    <citation type="journal article" date="2010" name="Proc. Natl. Acad. Sci. U.S.A.">
        <title>Enigmatic, ultrasmall, uncultivated Archaea.</title>
        <authorList>
            <person name="Baker B.J."/>
            <person name="Comolli L.R."/>
            <person name="Dick G.J."/>
            <person name="Hauser L.J."/>
            <person name="Hyatt D."/>
            <person name="Dill B.D."/>
            <person name="Land M.L."/>
            <person name="Verberkmoes N.C."/>
            <person name="Hettich R.L."/>
            <person name="Banfield J.F."/>
        </authorList>
    </citation>
    <scope>NUCLEOTIDE SEQUENCE [LARGE SCALE GENOMIC DNA]</scope>
</reference>
<organism evidence="13 14">
    <name type="scientific">Candidatus Parvarchaeum acidiphilum ARMAN-4</name>
    <dbReference type="NCBI Taxonomy" id="662760"/>
    <lineage>
        <taxon>Archaea</taxon>
        <taxon>Candidatus Parvarchaeota</taxon>
        <taxon>Candidatus Parvarchaeum</taxon>
    </lineage>
</organism>
<dbReference type="PRINTS" id="PR00853">
    <property type="entry name" value="XPGRADSUPER"/>
</dbReference>
<comment type="subunit">
    <text evidence="10">Interacts with PCNA. PCNA stimulates the nuclease activity without altering cleavage specificity.</text>
</comment>
<feature type="binding site" evidence="10">
    <location>
        <position position="80"/>
    </location>
    <ligand>
        <name>Mg(2+)</name>
        <dbReference type="ChEBI" id="CHEBI:18420"/>
        <label>1</label>
    </ligand>
</feature>
<dbReference type="GO" id="GO:0006281">
    <property type="term" value="P:DNA repair"/>
    <property type="evidence" value="ECO:0007669"/>
    <property type="project" value="UniProtKB-UniRule"/>
</dbReference>
<dbReference type="SUPFAM" id="SSF88723">
    <property type="entry name" value="PIN domain-like"/>
    <property type="match status" value="1"/>
</dbReference>
<evidence type="ECO:0000256" key="2">
    <source>
        <dbReference type="ARBA" id="ARBA00022722"/>
    </source>
</evidence>
<feature type="binding site" evidence="10">
    <location>
        <position position="27"/>
    </location>
    <ligand>
        <name>Mg(2+)</name>
        <dbReference type="ChEBI" id="CHEBI:18420"/>
        <label>1</label>
    </ligand>
</feature>
<keyword evidence="3 10" id="KW-0479">Metal-binding</keyword>
<dbReference type="GO" id="GO:0000287">
    <property type="term" value="F:magnesium ion binding"/>
    <property type="evidence" value="ECO:0007669"/>
    <property type="project" value="UniProtKB-UniRule"/>
</dbReference>
<dbReference type="PROSITE" id="PS00841">
    <property type="entry name" value="XPG_1"/>
    <property type="match status" value="1"/>
</dbReference>
<evidence type="ECO:0000259" key="12">
    <source>
        <dbReference type="SMART" id="SM00485"/>
    </source>
</evidence>
<comment type="function">
    <text evidence="10">Structure-specific nuclease with 5'-flap endonuclease and 5'-3' exonuclease activities involved in DNA replication and repair. During DNA replication, cleaves the 5'-overhanging flap structure that is generated by displacement synthesis when DNA polymerase encounters the 5'-end of a downstream Okazaki fragment. Binds the unpaired 3'-DNA end and kinks the DNA to facilitate 5' cleavage specificity. Cleaves one nucleotide into the double-stranded DNA from the junction in flap DNA, leaving a nick for ligation. Also involved in the base excision repair (BER) pathway. Acts as a genome stabilization factor that prevents flaps from equilibrating into structurs that lead to duplications and deletions. Also possesses 5'-3' exonuclease activity on nicked or gapped double-stranded DNA.</text>
</comment>
<feature type="binding site" evidence="10">
    <location>
        <position position="149"/>
    </location>
    <ligand>
        <name>Mg(2+)</name>
        <dbReference type="ChEBI" id="CHEBI:18420"/>
        <label>1</label>
    </ligand>
</feature>
<dbReference type="HAMAP" id="MF_00614">
    <property type="entry name" value="Fen"/>
    <property type="match status" value="1"/>
</dbReference>
<dbReference type="Pfam" id="PF00752">
    <property type="entry name" value="XPG_N"/>
    <property type="match status" value="1"/>
</dbReference>
<dbReference type="InterPro" id="IPR006084">
    <property type="entry name" value="XPG/Rad2"/>
</dbReference>
<dbReference type="InterPro" id="IPR006086">
    <property type="entry name" value="XPG-I_dom"/>
</dbReference>
<dbReference type="FunFam" id="3.40.50.1010:FF:000016">
    <property type="entry name" value="Flap endonuclease 1"/>
    <property type="match status" value="1"/>
</dbReference>
<evidence type="ECO:0000256" key="3">
    <source>
        <dbReference type="ARBA" id="ARBA00022723"/>
    </source>
</evidence>
<dbReference type="NCBIfam" id="TIGR03674">
    <property type="entry name" value="fen_arch"/>
    <property type="match status" value="1"/>
</dbReference>
<dbReference type="CDD" id="cd09903">
    <property type="entry name" value="H3TH_FEN1-Arc"/>
    <property type="match status" value="1"/>
</dbReference>